<dbReference type="Proteomes" id="UP000000442">
    <property type="component" value="Chromosome"/>
</dbReference>
<keyword evidence="3" id="KW-1003">Cell membrane</keyword>
<reference evidence="8 9" key="1">
    <citation type="journal article" date="2009" name="Environ. Microbiol.">
        <title>Genome sequence of Desulfobacterium autotrophicum HRM2, a marine sulfate reducer oxidizing organic carbon completely to carbon dioxide.</title>
        <authorList>
            <person name="Strittmatter A.W."/>
            <person name="Liesegang H."/>
            <person name="Rabus R."/>
            <person name="Decker I."/>
            <person name="Amann J."/>
            <person name="Andres S."/>
            <person name="Henne A."/>
            <person name="Fricke W.F."/>
            <person name="Martinez-Arias R."/>
            <person name="Bartels D."/>
            <person name="Goesmann A."/>
            <person name="Krause L."/>
            <person name="Puehler A."/>
            <person name="Klenk H.P."/>
            <person name="Richter M."/>
            <person name="Schuler M."/>
            <person name="Gloeckner F.O."/>
            <person name="Meyerdierks A."/>
            <person name="Gottschalk G."/>
            <person name="Amann R."/>
        </authorList>
    </citation>
    <scope>NUCLEOTIDE SEQUENCE [LARGE SCALE GENOMIC DNA]</scope>
    <source>
        <strain evidence="9">ATCC 43914 / DSM 3382 / HRM2</strain>
    </source>
</reference>
<evidence type="ECO:0000256" key="6">
    <source>
        <dbReference type="ARBA" id="ARBA00023136"/>
    </source>
</evidence>
<dbReference type="AlphaFoldDB" id="C0QAB1"/>
<evidence type="ECO:0000256" key="5">
    <source>
        <dbReference type="ARBA" id="ARBA00022989"/>
    </source>
</evidence>
<feature type="transmembrane region" description="Helical" evidence="7">
    <location>
        <begin position="191"/>
        <end position="210"/>
    </location>
</feature>
<evidence type="ECO:0000313" key="9">
    <source>
        <dbReference type="Proteomes" id="UP000000442"/>
    </source>
</evidence>
<evidence type="ECO:0000256" key="7">
    <source>
        <dbReference type="SAM" id="Phobius"/>
    </source>
</evidence>
<evidence type="ECO:0000256" key="3">
    <source>
        <dbReference type="ARBA" id="ARBA00022475"/>
    </source>
</evidence>
<dbReference type="RefSeq" id="WP_015903483.1">
    <property type="nucleotide sequence ID" value="NC_012108.1"/>
</dbReference>
<dbReference type="PANTHER" id="PTHR42770:SF15">
    <property type="entry name" value="GLUTAMATE_GAMMA-AMINOBUTYRATE ANTIPORTER-RELATED"/>
    <property type="match status" value="1"/>
</dbReference>
<accession>C0QAB1</accession>
<dbReference type="InterPro" id="IPR002293">
    <property type="entry name" value="AA/rel_permease1"/>
</dbReference>
<dbReference type="InterPro" id="IPR050367">
    <property type="entry name" value="APC_superfamily"/>
</dbReference>
<feature type="transmembrane region" description="Helical" evidence="7">
    <location>
        <begin position="80"/>
        <end position="100"/>
    </location>
</feature>
<dbReference type="PIRSF" id="PIRSF006060">
    <property type="entry name" value="AA_transporter"/>
    <property type="match status" value="1"/>
</dbReference>
<sequence length="465" mass="50899">MSDSKALGVRDIVLMNVVAILSVRQFSTVAPYGAASMILWGIAAVGLFIPLAMVCGELSTGWPEEGGIFVWVREAFGPRMGWLCAFLFLSSCVFFFPMLLQFLMTTLVFCFDESLAFNKVFVGLSSMGIFWGLTGLNIRGIEWTRKINNMGALCGVIVPGMILISLAVYWVATGHPMQTDYHTPGNWVPQINNWTTIVFISSMMFAFAGMEVSPMIAGRCKNPQKDFPRSILISSIVIVGIYMLGTVSLNVLLPADDADILAGLMQGIKATSVTLGMPWLLPLMGATIAMGVLGQINSWLVGPIYMLNVANAEYQVIGAGIAQLHPRYNTPAKALTAQAVLVSIFCLSTFVSRSMAAAYWTLTALTTLCYFIPYLMMFAGFLRLRVKHPDRKRSFRIPGRVLPVLLPSVGFLSVLFAVVLLFVPPKEIEMGSLVVYELQIGGGGIIFALVGDLLYRRAVKKRHKS</sequence>
<dbReference type="Gene3D" id="1.20.1740.10">
    <property type="entry name" value="Amino acid/polyamine transporter I"/>
    <property type="match status" value="1"/>
</dbReference>
<feature type="transmembrane region" description="Helical" evidence="7">
    <location>
        <begin position="12"/>
        <end position="32"/>
    </location>
</feature>
<dbReference type="OrthoDB" id="127638at2"/>
<dbReference type="STRING" id="177437.HRM2_15870"/>
<feature type="transmembrane region" description="Helical" evidence="7">
    <location>
        <begin position="150"/>
        <end position="171"/>
    </location>
</feature>
<organism evidence="8 9">
    <name type="scientific">Desulforapulum autotrophicum (strain ATCC 43914 / DSM 3382 / VKM B-1955 / HRM2)</name>
    <name type="common">Desulfobacterium autotrophicum</name>
    <dbReference type="NCBI Taxonomy" id="177437"/>
    <lineage>
        <taxon>Bacteria</taxon>
        <taxon>Pseudomonadati</taxon>
        <taxon>Thermodesulfobacteriota</taxon>
        <taxon>Desulfobacteria</taxon>
        <taxon>Desulfobacterales</taxon>
        <taxon>Desulfobacteraceae</taxon>
        <taxon>Desulforapulum</taxon>
    </lineage>
</organism>
<evidence type="ECO:0000256" key="2">
    <source>
        <dbReference type="ARBA" id="ARBA00022448"/>
    </source>
</evidence>
<evidence type="ECO:0000256" key="1">
    <source>
        <dbReference type="ARBA" id="ARBA00004651"/>
    </source>
</evidence>
<keyword evidence="2" id="KW-0813">Transport</keyword>
<dbReference type="GO" id="GO:0005886">
    <property type="term" value="C:plasma membrane"/>
    <property type="evidence" value="ECO:0007669"/>
    <property type="project" value="UniProtKB-SubCell"/>
</dbReference>
<keyword evidence="5 7" id="KW-1133">Transmembrane helix</keyword>
<proteinExistence type="predicted"/>
<dbReference type="eggNOG" id="COG0531">
    <property type="taxonomic scope" value="Bacteria"/>
</dbReference>
<keyword evidence="4 7" id="KW-0812">Transmembrane</keyword>
<dbReference type="KEGG" id="dat:HRM2_15870"/>
<feature type="transmembrane region" description="Helical" evidence="7">
    <location>
        <begin position="38"/>
        <end position="59"/>
    </location>
</feature>
<dbReference type="Pfam" id="PF13520">
    <property type="entry name" value="AA_permease_2"/>
    <property type="match status" value="1"/>
</dbReference>
<evidence type="ECO:0000313" key="8">
    <source>
        <dbReference type="EMBL" id="ACN14696.1"/>
    </source>
</evidence>
<feature type="transmembrane region" description="Helical" evidence="7">
    <location>
        <begin position="357"/>
        <end position="382"/>
    </location>
</feature>
<comment type="subcellular location">
    <subcellularLocation>
        <location evidence="1">Cell membrane</location>
        <topology evidence="1">Multi-pass membrane protein</topology>
    </subcellularLocation>
</comment>
<dbReference type="PANTHER" id="PTHR42770">
    <property type="entry name" value="AMINO ACID TRANSPORTER-RELATED"/>
    <property type="match status" value="1"/>
</dbReference>
<gene>
    <name evidence="8" type="ordered locus">HRM2_15870</name>
</gene>
<dbReference type="HOGENOM" id="CLU_020854_4_2_7"/>
<keyword evidence="9" id="KW-1185">Reference proteome</keyword>
<protein>
    <submittedName>
        <fullName evidence="8">Glutamate/gamma-aminobutyrate antiporter</fullName>
    </submittedName>
</protein>
<dbReference type="GO" id="GO:0022857">
    <property type="term" value="F:transmembrane transporter activity"/>
    <property type="evidence" value="ECO:0007669"/>
    <property type="project" value="InterPro"/>
</dbReference>
<feature type="transmembrane region" description="Helical" evidence="7">
    <location>
        <begin position="231"/>
        <end position="253"/>
    </location>
</feature>
<feature type="transmembrane region" description="Helical" evidence="7">
    <location>
        <begin position="402"/>
        <end position="423"/>
    </location>
</feature>
<dbReference type="EMBL" id="CP001087">
    <property type="protein sequence ID" value="ACN14696.1"/>
    <property type="molecule type" value="Genomic_DNA"/>
</dbReference>
<evidence type="ECO:0000256" key="4">
    <source>
        <dbReference type="ARBA" id="ARBA00022692"/>
    </source>
</evidence>
<feature type="transmembrane region" description="Helical" evidence="7">
    <location>
        <begin position="273"/>
        <end position="293"/>
    </location>
</feature>
<feature type="transmembrane region" description="Helical" evidence="7">
    <location>
        <begin position="334"/>
        <end position="351"/>
    </location>
</feature>
<name>C0QAB1_DESAH</name>
<feature type="transmembrane region" description="Helical" evidence="7">
    <location>
        <begin position="120"/>
        <end position="138"/>
    </location>
</feature>
<feature type="transmembrane region" description="Helical" evidence="7">
    <location>
        <begin position="435"/>
        <end position="455"/>
    </location>
</feature>
<keyword evidence="6 7" id="KW-0472">Membrane</keyword>